<dbReference type="SMART" id="SM00291">
    <property type="entry name" value="ZnF_ZZ"/>
    <property type="match status" value="1"/>
</dbReference>
<dbReference type="SUPFAM" id="SSF57850">
    <property type="entry name" value="RING/U-box"/>
    <property type="match status" value="1"/>
</dbReference>
<gene>
    <name evidence="7" type="ordered locus">Bathy12g00710</name>
</gene>
<feature type="compositionally biased region" description="Acidic residues" evidence="5">
    <location>
        <begin position="87"/>
        <end position="106"/>
    </location>
</feature>
<dbReference type="KEGG" id="bpg:Bathy12g00710"/>
<evidence type="ECO:0000313" key="7">
    <source>
        <dbReference type="EMBL" id="CCO18875.1"/>
    </source>
</evidence>
<name>K8F258_9CHLO</name>
<dbReference type="GO" id="GO:0008270">
    <property type="term" value="F:zinc ion binding"/>
    <property type="evidence" value="ECO:0007669"/>
    <property type="project" value="UniProtKB-KW"/>
</dbReference>
<reference evidence="7 8" key="1">
    <citation type="submission" date="2011-10" db="EMBL/GenBank/DDBJ databases">
        <authorList>
            <person name="Genoscope - CEA"/>
        </authorList>
    </citation>
    <scope>NUCLEOTIDE SEQUENCE [LARGE SCALE GENOMIC DNA]</scope>
    <source>
        <strain evidence="7 8">RCC 1105</strain>
    </source>
</reference>
<dbReference type="PROSITE" id="PS50135">
    <property type="entry name" value="ZF_ZZ_2"/>
    <property type="match status" value="1"/>
</dbReference>
<dbReference type="PANTHER" id="PTHR36792:SF5">
    <property type="entry name" value="SEL1 REPEAT PROTEIN"/>
    <property type="match status" value="1"/>
</dbReference>
<dbReference type="GeneID" id="19012673"/>
<evidence type="ECO:0000256" key="3">
    <source>
        <dbReference type="ARBA" id="ARBA00022833"/>
    </source>
</evidence>
<dbReference type="InterPro" id="IPR043145">
    <property type="entry name" value="Znf_ZZ_sf"/>
</dbReference>
<evidence type="ECO:0000256" key="5">
    <source>
        <dbReference type="SAM" id="MobiDB-lite"/>
    </source>
</evidence>
<dbReference type="AlphaFoldDB" id="K8F258"/>
<dbReference type="STRING" id="41875.K8F258"/>
<dbReference type="PROSITE" id="PS01357">
    <property type="entry name" value="ZF_ZZ_1"/>
    <property type="match status" value="1"/>
</dbReference>
<proteinExistence type="predicted"/>
<feature type="domain" description="ZZ-type" evidence="6">
    <location>
        <begin position="10"/>
        <end position="72"/>
    </location>
</feature>
<dbReference type="RefSeq" id="XP_007509760.1">
    <property type="nucleotide sequence ID" value="XM_007509698.1"/>
</dbReference>
<evidence type="ECO:0000256" key="4">
    <source>
        <dbReference type="PROSITE-ProRule" id="PRU00228"/>
    </source>
</evidence>
<keyword evidence="2 4" id="KW-0863">Zinc-finger</keyword>
<keyword evidence="1" id="KW-0479">Metal-binding</keyword>
<keyword evidence="8" id="KW-1185">Reference proteome</keyword>
<dbReference type="Gene3D" id="3.30.60.90">
    <property type="match status" value="1"/>
</dbReference>
<protein>
    <recommendedName>
        <fullName evidence="6">ZZ-type domain-containing protein</fullName>
    </recommendedName>
</protein>
<evidence type="ECO:0000256" key="2">
    <source>
        <dbReference type="ARBA" id="ARBA00022771"/>
    </source>
</evidence>
<feature type="region of interest" description="Disordered" evidence="5">
    <location>
        <begin position="53"/>
        <end position="112"/>
    </location>
</feature>
<dbReference type="Proteomes" id="UP000198341">
    <property type="component" value="Chromosome 12"/>
</dbReference>
<dbReference type="PANTHER" id="PTHR36792">
    <property type="entry name" value="EXPRESSED PROTEIN"/>
    <property type="match status" value="1"/>
</dbReference>
<evidence type="ECO:0000259" key="6">
    <source>
        <dbReference type="PROSITE" id="PS50135"/>
    </source>
</evidence>
<dbReference type="OrthoDB" id="2384430at2759"/>
<dbReference type="eggNOG" id="ENOG502SBS8">
    <property type="taxonomic scope" value="Eukaryota"/>
</dbReference>
<evidence type="ECO:0000256" key="1">
    <source>
        <dbReference type="ARBA" id="ARBA00022723"/>
    </source>
</evidence>
<organism evidence="7 8">
    <name type="scientific">Bathycoccus prasinos</name>
    <dbReference type="NCBI Taxonomy" id="41875"/>
    <lineage>
        <taxon>Eukaryota</taxon>
        <taxon>Viridiplantae</taxon>
        <taxon>Chlorophyta</taxon>
        <taxon>Mamiellophyceae</taxon>
        <taxon>Mamiellales</taxon>
        <taxon>Bathycoccaceae</taxon>
        <taxon>Bathycoccus</taxon>
    </lineage>
</organism>
<dbReference type="EMBL" id="FO082267">
    <property type="protein sequence ID" value="CCO18875.1"/>
    <property type="molecule type" value="Genomic_DNA"/>
</dbReference>
<dbReference type="Pfam" id="PF00569">
    <property type="entry name" value="ZZ"/>
    <property type="match status" value="1"/>
</dbReference>
<feature type="compositionally biased region" description="Low complexity" evidence="5">
    <location>
        <begin position="60"/>
        <end position="73"/>
    </location>
</feature>
<keyword evidence="3" id="KW-0862">Zinc</keyword>
<dbReference type="InterPro" id="IPR000433">
    <property type="entry name" value="Znf_ZZ"/>
</dbReference>
<evidence type="ECO:0000313" key="8">
    <source>
        <dbReference type="Proteomes" id="UP000198341"/>
    </source>
</evidence>
<sequence>MYEPSIRRKSLQYSCDICGEIPILRKRWCCDVCEDYDICDNCHQTQKERLLKKTNRKNKNNSSKDNTNNNNNNNKEKGGGDVAMMSDSDEETDSEEENSDEEDEGDDVHTDSHSMRAYAVNETMEPLHSGKLSSVAEDACCRWFMDALKQAKRGDPNQAALVSQMMLEGYGCNADPKEARYWAHVARNAGARRIEGVYDELP</sequence>
<accession>K8F258</accession>